<evidence type="ECO:0000313" key="6">
    <source>
        <dbReference type="EMBL" id="EEG75708.1"/>
    </source>
</evidence>
<dbReference type="Pfam" id="PF00126">
    <property type="entry name" value="HTH_1"/>
    <property type="match status" value="1"/>
</dbReference>
<dbReference type="STRING" id="553973.CLOHYLEM_04209"/>
<dbReference type="PROSITE" id="PS50931">
    <property type="entry name" value="HTH_LYSR"/>
    <property type="match status" value="1"/>
</dbReference>
<dbReference type="PANTHER" id="PTHR30419">
    <property type="entry name" value="HTH-TYPE TRANSCRIPTIONAL REGULATOR YBHD"/>
    <property type="match status" value="1"/>
</dbReference>
<feature type="domain" description="HTH lysR-type" evidence="5">
    <location>
        <begin position="15"/>
        <end position="72"/>
    </location>
</feature>
<dbReference type="Gene3D" id="1.10.10.10">
    <property type="entry name" value="Winged helix-like DNA-binding domain superfamily/Winged helix DNA-binding domain"/>
    <property type="match status" value="1"/>
</dbReference>
<dbReference type="PRINTS" id="PR00039">
    <property type="entry name" value="HTHLYSR"/>
</dbReference>
<protein>
    <submittedName>
        <fullName evidence="6">LysR substrate binding domain protein</fullName>
    </submittedName>
</protein>
<dbReference type="EMBL" id="ABYI02000006">
    <property type="protein sequence ID" value="EEG75708.1"/>
    <property type="molecule type" value="Genomic_DNA"/>
</dbReference>
<accession>C0BWM7</accession>
<organism evidence="6 7">
    <name type="scientific">[Clostridium] hylemonae DSM 15053</name>
    <dbReference type="NCBI Taxonomy" id="553973"/>
    <lineage>
        <taxon>Bacteria</taxon>
        <taxon>Bacillati</taxon>
        <taxon>Bacillota</taxon>
        <taxon>Clostridia</taxon>
        <taxon>Lachnospirales</taxon>
        <taxon>Lachnospiraceae</taxon>
    </lineage>
</organism>
<dbReference type="SUPFAM" id="SSF46785">
    <property type="entry name" value="Winged helix' DNA-binding domain"/>
    <property type="match status" value="1"/>
</dbReference>
<keyword evidence="2" id="KW-0805">Transcription regulation</keyword>
<dbReference type="Gene3D" id="3.40.190.290">
    <property type="match status" value="1"/>
</dbReference>
<evidence type="ECO:0000256" key="2">
    <source>
        <dbReference type="ARBA" id="ARBA00023015"/>
    </source>
</evidence>
<name>C0BWM7_9FIRM</name>
<dbReference type="GO" id="GO:0003677">
    <property type="term" value="F:DNA binding"/>
    <property type="evidence" value="ECO:0007669"/>
    <property type="project" value="UniProtKB-KW"/>
</dbReference>
<comment type="caution">
    <text evidence="6">The sequence shown here is derived from an EMBL/GenBank/DDBJ whole genome shotgun (WGS) entry which is preliminary data.</text>
</comment>
<sequence>MDTIPNENTAGDFVMNIHELNYVICIAKHQNITKAAQELFISQPTLSKHLKKMERELGLKLFSRVDNCYIPTYAGRRYMEYAAQVLALTQDWEKELSDLLSLKDGELTVAFPLMRSSCMLPFILPSFHRKHPHVKVNFLEETHSIQERLLEDSQIDFAVFSEETIHPRLDYEELGREEILLVVPRTHPLAKELPYYPEAGGAYPAVDWEKLKDETFILNSPEQNTGAVTAKLLKEHYVSPAFSFYTRNTQAALLLVQNGEGLCFAPESYVRSTAFEAPPVCFSLKDERAFTTTVAAYRKGAYLPGYARDFIENARAYFEKYTM</sequence>
<dbReference type="InterPro" id="IPR036388">
    <property type="entry name" value="WH-like_DNA-bd_sf"/>
</dbReference>
<dbReference type="AlphaFoldDB" id="C0BWM7"/>
<dbReference type="FunFam" id="1.10.10.10:FF:000001">
    <property type="entry name" value="LysR family transcriptional regulator"/>
    <property type="match status" value="1"/>
</dbReference>
<dbReference type="Pfam" id="PF03466">
    <property type="entry name" value="LysR_substrate"/>
    <property type="match status" value="1"/>
</dbReference>
<keyword evidence="7" id="KW-1185">Reference proteome</keyword>
<keyword evidence="3" id="KW-0238">DNA-binding</keyword>
<dbReference type="GO" id="GO:0005829">
    <property type="term" value="C:cytosol"/>
    <property type="evidence" value="ECO:0007669"/>
    <property type="project" value="TreeGrafter"/>
</dbReference>
<evidence type="ECO:0000313" key="7">
    <source>
        <dbReference type="Proteomes" id="UP000004893"/>
    </source>
</evidence>
<dbReference type="Proteomes" id="UP000004893">
    <property type="component" value="Unassembled WGS sequence"/>
</dbReference>
<dbReference type="InterPro" id="IPR000847">
    <property type="entry name" value="LysR_HTH_N"/>
</dbReference>
<evidence type="ECO:0000256" key="3">
    <source>
        <dbReference type="ARBA" id="ARBA00023125"/>
    </source>
</evidence>
<gene>
    <name evidence="6" type="ORF">CLOHYLEM_04209</name>
</gene>
<reference evidence="6" key="1">
    <citation type="submission" date="2009-02" db="EMBL/GenBank/DDBJ databases">
        <authorList>
            <person name="Fulton L."/>
            <person name="Clifton S."/>
            <person name="Fulton B."/>
            <person name="Xu J."/>
            <person name="Minx P."/>
            <person name="Pepin K.H."/>
            <person name="Johnson M."/>
            <person name="Bhonagiri V."/>
            <person name="Nash W.E."/>
            <person name="Mardis E.R."/>
            <person name="Wilson R.K."/>
        </authorList>
    </citation>
    <scope>NUCLEOTIDE SEQUENCE [LARGE SCALE GENOMIC DNA]</scope>
    <source>
        <strain evidence="6">DSM 15053</strain>
    </source>
</reference>
<comment type="similarity">
    <text evidence="1">Belongs to the LysR transcriptional regulatory family.</text>
</comment>
<dbReference type="InterPro" id="IPR036390">
    <property type="entry name" value="WH_DNA-bd_sf"/>
</dbReference>
<keyword evidence="4" id="KW-0804">Transcription</keyword>
<evidence type="ECO:0000259" key="5">
    <source>
        <dbReference type="PROSITE" id="PS50931"/>
    </source>
</evidence>
<evidence type="ECO:0000256" key="1">
    <source>
        <dbReference type="ARBA" id="ARBA00009437"/>
    </source>
</evidence>
<dbReference type="SUPFAM" id="SSF53850">
    <property type="entry name" value="Periplasmic binding protein-like II"/>
    <property type="match status" value="1"/>
</dbReference>
<reference evidence="6" key="2">
    <citation type="submission" date="2013-06" db="EMBL/GenBank/DDBJ databases">
        <title>Draft genome sequence of Clostridium hylemonae (DSM 15053).</title>
        <authorList>
            <person name="Sudarsanam P."/>
            <person name="Ley R."/>
            <person name="Guruge J."/>
            <person name="Turnbaugh P.J."/>
            <person name="Mahowald M."/>
            <person name="Liep D."/>
            <person name="Gordon J."/>
        </authorList>
    </citation>
    <scope>NUCLEOTIDE SEQUENCE</scope>
    <source>
        <strain evidence="6">DSM 15053</strain>
    </source>
</reference>
<dbReference type="CDD" id="cd05466">
    <property type="entry name" value="PBP2_LTTR_substrate"/>
    <property type="match status" value="1"/>
</dbReference>
<dbReference type="HOGENOM" id="CLU_039613_6_2_9"/>
<dbReference type="InterPro" id="IPR005119">
    <property type="entry name" value="LysR_subst-bd"/>
</dbReference>
<dbReference type="InterPro" id="IPR050950">
    <property type="entry name" value="HTH-type_LysR_regulators"/>
</dbReference>
<dbReference type="GO" id="GO:0003700">
    <property type="term" value="F:DNA-binding transcription factor activity"/>
    <property type="evidence" value="ECO:0007669"/>
    <property type="project" value="InterPro"/>
</dbReference>
<proteinExistence type="inferred from homology"/>
<dbReference type="eggNOG" id="COG0583">
    <property type="taxonomic scope" value="Bacteria"/>
</dbReference>
<evidence type="ECO:0000256" key="4">
    <source>
        <dbReference type="ARBA" id="ARBA00023163"/>
    </source>
</evidence>